<dbReference type="Proteomes" id="UP001529510">
    <property type="component" value="Unassembled WGS sequence"/>
</dbReference>
<evidence type="ECO:0000313" key="1">
    <source>
        <dbReference type="EMBL" id="KAL0180807.1"/>
    </source>
</evidence>
<feature type="non-terminal residue" evidence="1">
    <location>
        <position position="1"/>
    </location>
</feature>
<gene>
    <name evidence="1" type="ORF">M9458_023213</name>
</gene>
<protein>
    <submittedName>
        <fullName evidence="1">Uncharacterized protein</fullName>
    </submittedName>
</protein>
<keyword evidence="2" id="KW-1185">Reference proteome</keyword>
<evidence type="ECO:0000313" key="2">
    <source>
        <dbReference type="Proteomes" id="UP001529510"/>
    </source>
</evidence>
<comment type="caution">
    <text evidence="1">The sequence shown here is derived from an EMBL/GenBank/DDBJ whole genome shotgun (WGS) entry which is preliminary data.</text>
</comment>
<dbReference type="AlphaFoldDB" id="A0ABD0Q4C6"/>
<sequence>DLEHHQLPLIRPQCLLDPLPLLTSQSVSPKHRLTTATTRRMLSHSSFIDWWITGQKG</sequence>
<accession>A0ABD0Q4C6</accession>
<reference evidence="1 2" key="1">
    <citation type="submission" date="2024-05" db="EMBL/GenBank/DDBJ databases">
        <title>Genome sequencing and assembly of Indian major carp, Cirrhinus mrigala (Hamilton, 1822).</title>
        <authorList>
            <person name="Mohindra V."/>
            <person name="Chowdhury L.M."/>
            <person name="Lal K."/>
            <person name="Jena J.K."/>
        </authorList>
    </citation>
    <scope>NUCLEOTIDE SEQUENCE [LARGE SCALE GENOMIC DNA]</scope>
    <source>
        <strain evidence="1">CM1030</strain>
        <tissue evidence="1">Blood</tissue>
    </source>
</reference>
<name>A0ABD0Q4C6_CIRMR</name>
<proteinExistence type="predicted"/>
<dbReference type="EMBL" id="JAMKFB020000011">
    <property type="protein sequence ID" value="KAL0180807.1"/>
    <property type="molecule type" value="Genomic_DNA"/>
</dbReference>
<organism evidence="1 2">
    <name type="scientific">Cirrhinus mrigala</name>
    <name type="common">Mrigala</name>
    <dbReference type="NCBI Taxonomy" id="683832"/>
    <lineage>
        <taxon>Eukaryota</taxon>
        <taxon>Metazoa</taxon>
        <taxon>Chordata</taxon>
        <taxon>Craniata</taxon>
        <taxon>Vertebrata</taxon>
        <taxon>Euteleostomi</taxon>
        <taxon>Actinopterygii</taxon>
        <taxon>Neopterygii</taxon>
        <taxon>Teleostei</taxon>
        <taxon>Ostariophysi</taxon>
        <taxon>Cypriniformes</taxon>
        <taxon>Cyprinidae</taxon>
        <taxon>Labeoninae</taxon>
        <taxon>Labeonini</taxon>
        <taxon>Cirrhinus</taxon>
    </lineage>
</organism>
<feature type="non-terminal residue" evidence="1">
    <location>
        <position position="57"/>
    </location>
</feature>